<comment type="caution">
    <text evidence="2">The sequence shown here is derived from an EMBL/GenBank/DDBJ whole genome shotgun (WGS) entry which is preliminary data.</text>
</comment>
<sequence>MGPTRCQHILDQHSEKLSPVKKGAEEKLQNAIQLSPPSQALYAKVAGRTSEACVPTTDDLTKYETCMKGRLSMVTSAGKRLSKQINKEYEERKAAEDKARKNAEMQHQAKLAEQAKQAAASNMATEAVGGGNNEPKEVLPEVNGCSTHMCESIAHFLQLKGISSDIAISGGLDRGIASALVTTHFLPTAGTASCDDHDKLTANEVLESALNLIPVLLVANDDNASAASDCAQKGPPWLGPLKERLQQTTTRAAMMTPDKGTLSEFVFGYKNNDGLNEMMSLLDALASSTYQVASMFPEPAQAQVLKALRSVVLHLYETHSFFCGTYDMLTGRVIHCISGCRFIAGIPIDKAFSCFQKANNKDVSTTVDLASWLRKECSLETIMEEGFYVLLQQGDVFVVPPVFFMIEASLGIGDAVLVSYPFMPAVRTLQPNRLVLDFTAHWEESLKLMQKVLPSDQSTTFKFRSKVLMDLLRLSQVKQQEHTSDNHVFISDVRLEEIEDQVRCKSSKLDDIQLGKKAEGIKNHPRLSEYNTFVGEEMDLNLDFGDEFGSNGNGFEALVGCKAVEDCSTAINSELGRAAAMSSPRPMVALLEEIDMGDPQGDGGGDLETSPLSLAIFVLLADQAPEKMLPHGLPLCISRLRRANILLRSSYVLLSNAELAPNVVNLGDLKSLDDPQVLPSAQSNPCWAQRGLRLFASSIALLKDAKLSELRSASCRWYPNLLFRRVLDSLTSTEDIEQKARGQLFGACSAAMRAFTWTCRCELYLEIIQGSRVDAVIGSVVTLFKDDWWKEVLARTDDLGDLRLQLLKVLEATLSGEVQITDAMDTLTAALNICRLVALSKLPQAEILRQALRPGSGKHLDLEARLATISKQIDAELKMLEHGASPLAAALGDASVNLDQLKRDRITMVAHLVSRVREILAEGPLR</sequence>
<gene>
    <name evidence="2" type="ORF">CCMP2556_LOCUS43559</name>
</gene>
<accession>A0ABP0QRP4</accession>
<keyword evidence="1" id="KW-0175">Coiled coil</keyword>
<organism evidence="2 3">
    <name type="scientific">Durusdinium trenchii</name>
    <dbReference type="NCBI Taxonomy" id="1381693"/>
    <lineage>
        <taxon>Eukaryota</taxon>
        <taxon>Sar</taxon>
        <taxon>Alveolata</taxon>
        <taxon>Dinophyceae</taxon>
        <taxon>Suessiales</taxon>
        <taxon>Symbiodiniaceae</taxon>
        <taxon>Durusdinium</taxon>
    </lineage>
</organism>
<evidence type="ECO:0008006" key="4">
    <source>
        <dbReference type="Google" id="ProtNLM"/>
    </source>
</evidence>
<reference evidence="2 3" key="1">
    <citation type="submission" date="2024-02" db="EMBL/GenBank/DDBJ databases">
        <authorList>
            <person name="Chen Y."/>
            <person name="Shah S."/>
            <person name="Dougan E. K."/>
            <person name="Thang M."/>
            <person name="Chan C."/>
        </authorList>
    </citation>
    <scope>NUCLEOTIDE SEQUENCE [LARGE SCALE GENOMIC DNA]</scope>
</reference>
<proteinExistence type="predicted"/>
<dbReference type="EMBL" id="CAXAMN010024884">
    <property type="protein sequence ID" value="CAK9090699.1"/>
    <property type="molecule type" value="Genomic_DNA"/>
</dbReference>
<dbReference type="Proteomes" id="UP001642484">
    <property type="component" value="Unassembled WGS sequence"/>
</dbReference>
<evidence type="ECO:0000256" key="1">
    <source>
        <dbReference type="SAM" id="Coils"/>
    </source>
</evidence>
<keyword evidence="3" id="KW-1185">Reference proteome</keyword>
<evidence type="ECO:0000313" key="3">
    <source>
        <dbReference type="Proteomes" id="UP001642484"/>
    </source>
</evidence>
<feature type="coiled-coil region" evidence="1">
    <location>
        <begin position="78"/>
        <end position="122"/>
    </location>
</feature>
<name>A0ABP0QRP4_9DINO</name>
<evidence type="ECO:0000313" key="2">
    <source>
        <dbReference type="EMBL" id="CAK9090699.1"/>
    </source>
</evidence>
<protein>
    <recommendedName>
        <fullName evidence="4">JmjC domain-containing protein</fullName>
    </recommendedName>
</protein>